<evidence type="ECO:0000259" key="2">
    <source>
        <dbReference type="Pfam" id="PF00266"/>
    </source>
</evidence>
<dbReference type="GO" id="GO:0016740">
    <property type="term" value="F:transferase activity"/>
    <property type="evidence" value="ECO:0007669"/>
    <property type="project" value="UniProtKB-KW"/>
</dbReference>
<dbReference type="InterPro" id="IPR015421">
    <property type="entry name" value="PyrdxlP-dep_Trfase_major"/>
</dbReference>
<organism evidence="3 4">
    <name type="scientific">Amniculicola lignicola CBS 123094</name>
    <dbReference type="NCBI Taxonomy" id="1392246"/>
    <lineage>
        <taxon>Eukaryota</taxon>
        <taxon>Fungi</taxon>
        <taxon>Dikarya</taxon>
        <taxon>Ascomycota</taxon>
        <taxon>Pezizomycotina</taxon>
        <taxon>Dothideomycetes</taxon>
        <taxon>Pleosporomycetidae</taxon>
        <taxon>Pleosporales</taxon>
        <taxon>Amniculicolaceae</taxon>
        <taxon>Amniculicola</taxon>
    </lineage>
</organism>
<evidence type="ECO:0000256" key="1">
    <source>
        <dbReference type="ARBA" id="ARBA00022898"/>
    </source>
</evidence>
<dbReference type="PANTHER" id="PTHR43092:SF2">
    <property type="entry name" value="HERCYNYLCYSTEINE SULFOXIDE LYASE"/>
    <property type="match status" value="1"/>
</dbReference>
<dbReference type="InterPro" id="IPR015422">
    <property type="entry name" value="PyrdxlP-dep_Trfase_small"/>
</dbReference>
<dbReference type="Pfam" id="PF00266">
    <property type="entry name" value="Aminotran_5"/>
    <property type="match status" value="1"/>
</dbReference>
<accession>A0A6A5W331</accession>
<keyword evidence="3" id="KW-0808">Transferase</keyword>
<dbReference type="InterPro" id="IPR000192">
    <property type="entry name" value="Aminotrans_V_dom"/>
</dbReference>
<evidence type="ECO:0000313" key="4">
    <source>
        <dbReference type="Proteomes" id="UP000799779"/>
    </source>
</evidence>
<dbReference type="EMBL" id="ML977641">
    <property type="protein sequence ID" value="KAF1995324.1"/>
    <property type="molecule type" value="Genomic_DNA"/>
</dbReference>
<keyword evidence="4" id="KW-1185">Reference proteome</keyword>
<gene>
    <name evidence="3" type="ORF">P154DRAFT_526450</name>
</gene>
<dbReference type="AlphaFoldDB" id="A0A6A5W331"/>
<dbReference type="Gene3D" id="3.90.1150.10">
    <property type="entry name" value="Aspartate Aminotransferase, domain 1"/>
    <property type="match status" value="1"/>
</dbReference>
<dbReference type="Proteomes" id="UP000799779">
    <property type="component" value="Unassembled WGS sequence"/>
</dbReference>
<dbReference type="OrthoDB" id="5978656at2759"/>
<dbReference type="Gene3D" id="3.40.640.10">
    <property type="entry name" value="Type I PLP-dependent aspartate aminotransferase-like (Major domain)"/>
    <property type="match status" value="1"/>
</dbReference>
<keyword evidence="1" id="KW-0663">Pyridoxal phosphate</keyword>
<dbReference type="InterPro" id="IPR015424">
    <property type="entry name" value="PyrdxlP-dep_Trfase"/>
</dbReference>
<protein>
    <submittedName>
        <fullName evidence="3">PLP-dependent transferase</fullName>
    </submittedName>
</protein>
<sequence>MTTRTLTINEKKGSAETWESIMEREMEGLEGVKFGKEMRKWFMFEEGYLNLNHGSFGTYPRSVCSVMRHYQELAEARPDDFIRYQYPNLLDGARLAISKVLKAPMEELVFVPNATTGVNTVLRNLAFEDGDHIVYFSTIYGGCEKTVKYVTETTKAKSVKVEYTFPVEDAWLVRAFKEKVQEVQSKGGKVKIALFDTVVSMPGVRMPFEELTKACKELGVLSLVDGAHGVGHIDLDLGKLDADFFVSNCHKWLHVPRGTAIFHVPTRHHPLIRSTLPTSHGFIPLPSPTPIRSPFAASPKSPFVLNFQFVGTIDNAPYLCVPASLAFREKIGGEEKIMKYCSELANVAANRAAQILGTQVLQNETKTLTNCCLTNVKLPLDLAAVVSVTERKGFNAEDVGFEVRDWLGRKLVEDHDTFMAVMFYGGNWWVRFSGQVYLELEDFEWAAGVLKGMCERILRGEFLKGESKL</sequence>
<name>A0A6A5W331_9PLEO</name>
<proteinExistence type="predicted"/>
<evidence type="ECO:0000313" key="3">
    <source>
        <dbReference type="EMBL" id="KAF1995324.1"/>
    </source>
</evidence>
<feature type="domain" description="Aminotransferase class V" evidence="2">
    <location>
        <begin position="86"/>
        <end position="362"/>
    </location>
</feature>
<dbReference type="PANTHER" id="PTHR43092">
    <property type="entry name" value="L-CYSTEINE DESULFHYDRASE"/>
    <property type="match status" value="1"/>
</dbReference>
<reference evidence="3" key="1">
    <citation type="journal article" date="2020" name="Stud. Mycol.">
        <title>101 Dothideomycetes genomes: a test case for predicting lifestyles and emergence of pathogens.</title>
        <authorList>
            <person name="Haridas S."/>
            <person name="Albert R."/>
            <person name="Binder M."/>
            <person name="Bloem J."/>
            <person name="Labutti K."/>
            <person name="Salamov A."/>
            <person name="Andreopoulos B."/>
            <person name="Baker S."/>
            <person name="Barry K."/>
            <person name="Bills G."/>
            <person name="Bluhm B."/>
            <person name="Cannon C."/>
            <person name="Castanera R."/>
            <person name="Culley D."/>
            <person name="Daum C."/>
            <person name="Ezra D."/>
            <person name="Gonzalez J."/>
            <person name="Henrissat B."/>
            <person name="Kuo A."/>
            <person name="Liang C."/>
            <person name="Lipzen A."/>
            <person name="Lutzoni F."/>
            <person name="Magnuson J."/>
            <person name="Mondo S."/>
            <person name="Nolan M."/>
            <person name="Ohm R."/>
            <person name="Pangilinan J."/>
            <person name="Park H.-J."/>
            <person name="Ramirez L."/>
            <person name="Alfaro M."/>
            <person name="Sun H."/>
            <person name="Tritt A."/>
            <person name="Yoshinaga Y."/>
            <person name="Zwiers L.-H."/>
            <person name="Turgeon B."/>
            <person name="Goodwin S."/>
            <person name="Spatafora J."/>
            <person name="Crous P."/>
            <person name="Grigoriev I."/>
        </authorList>
    </citation>
    <scope>NUCLEOTIDE SEQUENCE</scope>
    <source>
        <strain evidence="3">CBS 123094</strain>
    </source>
</reference>
<dbReference type="SUPFAM" id="SSF53383">
    <property type="entry name" value="PLP-dependent transferases"/>
    <property type="match status" value="1"/>
</dbReference>